<gene>
    <name evidence="3" type="ORF">ENV41_03630</name>
</gene>
<organism evidence="3">
    <name type="scientific">candidate division CPR3 bacterium</name>
    <dbReference type="NCBI Taxonomy" id="2268181"/>
    <lineage>
        <taxon>Bacteria</taxon>
        <taxon>Bacteria division CPR3</taxon>
    </lineage>
</organism>
<dbReference type="InterPro" id="IPR028096">
    <property type="entry name" value="EfeO_Cupredoxin"/>
</dbReference>
<feature type="transmembrane region" description="Helical" evidence="1">
    <location>
        <begin position="12"/>
        <end position="32"/>
    </location>
</feature>
<keyword evidence="1" id="KW-1133">Transmembrane helix</keyword>
<sequence length="158" mass="17583">MEEQKNNTSTKWIILGIIIIILIGVWVFNTTLKNNQTSSNNQLSKNIISNNTSSVKIATSTIQSHFAIVNLRAENGQFIPKTFTVSMGKVVMINFTAIDNTYDFGFADPKIGFDVIVKKGETQSFGFDTADKKPGEYIFHCIQYCPKNGAMEGTMTIK</sequence>
<name>A0A7V3JA94_UNCC3</name>
<comment type="caution">
    <text evidence="3">The sequence shown here is derived from an EMBL/GenBank/DDBJ whole genome shotgun (WGS) entry which is preliminary data.</text>
</comment>
<keyword evidence="1" id="KW-0472">Membrane</keyword>
<dbReference type="Pfam" id="PF13473">
    <property type="entry name" value="Cupredoxin_1"/>
    <property type="match status" value="1"/>
</dbReference>
<proteinExistence type="predicted"/>
<dbReference type="SUPFAM" id="SSF49503">
    <property type="entry name" value="Cupredoxins"/>
    <property type="match status" value="1"/>
</dbReference>
<dbReference type="AlphaFoldDB" id="A0A7V3JA94"/>
<dbReference type="Gene3D" id="2.60.40.420">
    <property type="entry name" value="Cupredoxins - blue copper proteins"/>
    <property type="match status" value="1"/>
</dbReference>
<feature type="domain" description="EfeO-type cupredoxin-like" evidence="2">
    <location>
        <begin position="63"/>
        <end position="146"/>
    </location>
</feature>
<accession>A0A7V3JA94</accession>
<protein>
    <recommendedName>
        <fullName evidence="2">EfeO-type cupredoxin-like domain-containing protein</fullName>
    </recommendedName>
</protein>
<dbReference type="InterPro" id="IPR008972">
    <property type="entry name" value="Cupredoxin"/>
</dbReference>
<reference evidence="3" key="1">
    <citation type="journal article" date="2020" name="mSystems">
        <title>Genome- and Community-Level Interaction Insights into Carbon Utilization and Element Cycling Functions of Hydrothermarchaeota in Hydrothermal Sediment.</title>
        <authorList>
            <person name="Zhou Z."/>
            <person name="Liu Y."/>
            <person name="Xu W."/>
            <person name="Pan J."/>
            <person name="Luo Z.H."/>
            <person name="Li M."/>
        </authorList>
    </citation>
    <scope>NUCLEOTIDE SEQUENCE [LARGE SCALE GENOMIC DNA]</scope>
    <source>
        <strain evidence="3">SpSt-757</strain>
    </source>
</reference>
<evidence type="ECO:0000259" key="2">
    <source>
        <dbReference type="Pfam" id="PF13473"/>
    </source>
</evidence>
<evidence type="ECO:0000256" key="1">
    <source>
        <dbReference type="SAM" id="Phobius"/>
    </source>
</evidence>
<keyword evidence="1" id="KW-0812">Transmembrane</keyword>
<evidence type="ECO:0000313" key="3">
    <source>
        <dbReference type="EMBL" id="HFZ09205.1"/>
    </source>
</evidence>
<dbReference type="EMBL" id="DTGG01000117">
    <property type="protein sequence ID" value="HFZ09205.1"/>
    <property type="molecule type" value="Genomic_DNA"/>
</dbReference>